<dbReference type="GO" id="GO:0016020">
    <property type="term" value="C:membrane"/>
    <property type="evidence" value="ECO:0007669"/>
    <property type="project" value="InterPro"/>
</dbReference>
<keyword evidence="1" id="KW-0812">Transmembrane</keyword>
<evidence type="ECO:0000313" key="3">
    <source>
        <dbReference type="EMBL" id="VDK60379.1"/>
    </source>
</evidence>
<keyword evidence="4" id="KW-1185">Reference proteome</keyword>
<dbReference type="OrthoDB" id="5877017at2759"/>
<name>A0A3P6RJ32_ANISI</name>
<dbReference type="AlphaFoldDB" id="A0A3P6RJ32"/>
<accession>A0A3P6RJ32</accession>
<dbReference type="Pfam" id="PF15917">
    <property type="entry name" value="Piezo_TM25-28"/>
    <property type="match status" value="1"/>
</dbReference>
<feature type="transmembrane region" description="Helical" evidence="1">
    <location>
        <begin position="225"/>
        <end position="247"/>
    </location>
</feature>
<organism evidence="3 4">
    <name type="scientific">Anisakis simplex</name>
    <name type="common">Herring worm</name>
    <dbReference type="NCBI Taxonomy" id="6269"/>
    <lineage>
        <taxon>Eukaryota</taxon>
        <taxon>Metazoa</taxon>
        <taxon>Ecdysozoa</taxon>
        <taxon>Nematoda</taxon>
        <taxon>Chromadorea</taxon>
        <taxon>Rhabditida</taxon>
        <taxon>Spirurina</taxon>
        <taxon>Ascaridomorpha</taxon>
        <taxon>Ascaridoidea</taxon>
        <taxon>Anisakidae</taxon>
        <taxon>Anisakis</taxon>
        <taxon>Anisakis simplex complex</taxon>
    </lineage>
</organism>
<feature type="transmembrane region" description="Helical" evidence="1">
    <location>
        <begin position="276"/>
        <end position="293"/>
    </location>
</feature>
<dbReference type="PANTHER" id="PTHR47049:SF2">
    <property type="entry name" value="PIEZO-TYPE MECHANOSENSITIVE ION CHANNEL HOMOLOG"/>
    <property type="match status" value="1"/>
</dbReference>
<keyword evidence="1" id="KW-0472">Membrane</keyword>
<feature type="transmembrane region" description="Helical" evidence="1">
    <location>
        <begin position="165"/>
        <end position="185"/>
    </location>
</feature>
<dbReference type="GO" id="GO:0008381">
    <property type="term" value="F:mechanosensitive monoatomic ion channel activity"/>
    <property type="evidence" value="ECO:0007669"/>
    <property type="project" value="InterPro"/>
</dbReference>
<sequence length="491" mass="56823">MQFTCNFRKKSAEEEKKTEVRIHIEGDGEERNFPRVKEVIEKFGEHCRSVADYHDIVVNLIWRFTEIHIDKAIAFIMLHICVQEVGAMNIPYIIYVAVTLTKPKYTRKMSFCAAVWTSCVVILKMIYQMEFIKEDMLTVYCEDLYGINDTVHAPDWVGLHKTDGVFTYTRNYILLTILLAFRSIVELRQSLHRYERGEMTPVKGVLFNNITRQDLDRDLCSCFKYFVNFFFYRFGLEVCLMTTVITIGLRSDMLSVVYAIMLLIVLSLERKKLASIWSYIAISFAFLFTWQYILCVGIPKAFCQADFFLLLFICQQLGVFYIEANEQDYIGGTNESIVDGPSTRHGRKALFKIDSDDKAEEVNEPALPDFVGKMDSLLDRLKRIIFVHLYWVTLSVVFVAGTSRVTLFAFGYVVGCFMFLWVGNSLFLKPMRITLALWNKLIIYNASVIFVKISLQVVGCVYMSQMYKNFCWVIQLLGIACLKTGIKPENS</sequence>
<dbReference type="InterPro" id="IPR027272">
    <property type="entry name" value="Piezo"/>
</dbReference>
<feature type="transmembrane region" description="Helical" evidence="1">
    <location>
        <begin position="384"/>
        <end position="401"/>
    </location>
</feature>
<feature type="transmembrane region" description="Helical" evidence="1">
    <location>
        <begin position="441"/>
        <end position="464"/>
    </location>
</feature>
<evidence type="ECO:0000256" key="1">
    <source>
        <dbReference type="SAM" id="Phobius"/>
    </source>
</evidence>
<dbReference type="Proteomes" id="UP000267096">
    <property type="component" value="Unassembled WGS sequence"/>
</dbReference>
<dbReference type="PANTHER" id="PTHR47049">
    <property type="entry name" value="PIEZO-TYPE MECHANOSENSITIVE ION CHANNEL HOMOLOG"/>
    <property type="match status" value="1"/>
</dbReference>
<gene>
    <name evidence="3" type="ORF">ASIM_LOCUS17429</name>
</gene>
<protein>
    <recommendedName>
        <fullName evidence="2">Piezo TM25-28 domain-containing protein</fullName>
    </recommendedName>
</protein>
<keyword evidence="1" id="KW-1133">Transmembrane helix</keyword>
<feature type="transmembrane region" description="Helical" evidence="1">
    <location>
        <begin position="407"/>
        <end position="429"/>
    </location>
</feature>
<proteinExistence type="predicted"/>
<evidence type="ECO:0000313" key="4">
    <source>
        <dbReference type="Proteomes" id="UP000267096"/>
    </source>
</evidence>
<reference evidence="3 4" key="1">
    <citation type="submission" date="2018-11" db="EMBL/GenBank/DDBJ databases">
        <authorList>
            <consortium name="Pathogen Informatics"/>
        </authorList>
    </citation>
    <scope>NUCLEOTIDE SEQUENCE [LARGE SCALE GENOMIC DNA]</scope>
</reference>
<evidence type="ECO:0000259" key="2">
    <source>
        <dbReference type="Pfam" id="PF15917"/>
    </source>
</evidence>
<dbReference type="InterPro" id="IPR031805">
    <property type="entry name" value="Piezo_TM25-28"/>
</dbReference>
<feature type="transmembrane region" description="Helical" evidence="1">
    <location>
        <begin position="110"/>
        <end position="127"/>
    </location>
</feature>
<feature type="domain" description="Piezo TM25-28" evidence="2">
    <location>
        <begin position="365"/>
        <end position="483"/>
    </location>
</feature>
<dbReference type="EMBL" id="UYRR01034112">
    <property type="protein sequence ID" value="VDK60379.1"/>
    <property type="molecule type" value="Genomic_DNA"/>
</dbReference>